<protein>
    <recommendedName>
        <fullName evidence="3">N-acetyltransferase domain-containing protein</fullName>
    </recommendedName>
</protein>
<name>A0A0G1M919_9BACT</name>
<dbReference type="Gene3D" id="3.40.630.30">
    <property type="match status" value="1"/>
</dbReference>
<comment type="caution">
    <text evidence="1">The sequence shown here is derived from an EMBL/GenBank/DDBJ whole genome shotgun (WGS) entry which is preliminary data.</text>
</comment>
<dbReference type="AlphaFoldDB" id="A0A0G1M919"/>
<evidence type="ECO:0000313" key="2">
    <source>
        <dbReference type="Proteomes" id="UP000034154"/>
    </source>
</evidence>
<reference evidence="1 2" key="1">
    <citation type="journal article" date="2015" name="Nature">
        <title>rRNA introns, odd ribosomes, and small enigmatic genomes across a large radiation of phyla.</title>
        <authorList>
            <person name="Brown C.T."/>
            <person name="Hug L.A."/>
            <person name="Thomas B.C."/>
            <person name="Sharon I."/>
            <person name="Castelle C.J."/>
            <person name="Singh A."/>
            <person name="Wilkins M.J."/>
            <person name="Williams K.H."/>
            <person name="Banfield J.F."/>
        </authorList>
    </citation>
    <scope>NUCLEOTIDE SEQUENCE [LARGE SCALE GENOMIC DNA]</scope>
</reference>
<dbReference type="Proteomes" id="UP000034154">
    <property type="component" value="Unassembled WGS sequence"/>
</dbReference>
<sequence length="197" mass="21861">MRDIAYLRDASFCALSGWAEYLSAITRREPHLLAQSAEDIRACGRAGLVILAVDRSADNLIVGSISLVPLNVTTDGRPWFELMMVYVDERYRFPITGLDIVDELHRRIAHLNDSNNLLSTTTNPSEVKSGIRVGMIHVSFTALPPNVRRATCICPADKIGVADPLTCPQCDCYCVARVSRETWERLGCPPIEAYPNL</sequence>
<dbReference type="EMBL" id="LCJB01000078">
    <property type="protein sequence ID" value="KKT68409.1"/>
    <property type="molecule type" value="Genomic_DNA"/>
</dbReference>
<organism evidence="1 2">
    <name type="scientific">Candidatus Uhrbacteria bacterium GW2011_GWF2_44_350</name>
    <dbReference type="NCBI Taxonomy" id="1619000"/>
    <lineage>
        <taxon>Bacteria</taxon>
        <taxon>Candidatus Uhriibacteriota</taxon>
    </lineage>
</organism>
<proteinExistence type="predicted"/>
<dbReference type="SUPFAM" id="SSF55729">
    <property type="entry name" value="Acyl-CoA N-acyltransferases (Nat)"/>
    <property type="match status" value="1"/>
</dbReference>
<dbReference type="InterPro" id="IPR016181">
    <property type="entry name" value="Acyl_CoA_acyltransferase"/>
</dbReference>
<evidence type="ECO:0008006" key="3">
    <source>
        <dbReference type="Google" id="ProtNLM"/>
    </source>
</evidence>
<accession>A0A0G1M919</accession>
<evidence type="ECO:0000313" key="1">
    <source>
        <dbReference type="EMBL" id="KKT68409.1"/>
    </source>
</evidence>
<gene>
    <name evidence="1" type="ORF">UW63_C0078G0005</name>
</gene>